<dbReference type="SUPFAM" id="SSF55874">
    <property type="entry name" value="ATPase domain of HSP90 chaperone/DNA topoisomerase II/histidine kinase"/>
    <property type="match status" value="1"/>
</dbReference>
<keyword evidence="7" id="KW-0472">Membrane</keyword>
<dbReference type="Pfam" id="PF00512">
    <property type="entry name" value="HisKA"/>
    <property type="match status" value="1"/>
</dbReference>
<evidence type="ECO:0000256" key="3">
    <source>
        <dbReference type="ARBA" id="ARBA00022553"/>
    </source>
</evidence>
<dbReference type="RefSeq" id="WP_379073840.1">
    <property type="nucleotide sequence ID" value="NZ_JBHULL010000002.1"/>
</dbReference>
<dbReference type="NCBIfam" id="TIGR00229">
    <property type="entry name" value="sensory_box"/>
    <property type="match status" value="1"/>
</dbReference>
<proteinExistence type="predicted"/>
<dbReference type="SUPFAM" id="SSF55785">
    <property type="entry name" value="PYP-like sensor domain (PAS domain)"/>
    <property type="match status" value="2"/>
</dbReference>
<sequence length="616" mass="69770">MIDLASPFLKALLKHSKSPVIIFKLKPVLVVVEYNDAYQALIERVGGGLKFYDINIIPNLLTDAEKALLVKTVQQVSELKTKGVLAIHPVYSNSPNVKWELEFSPVLQSDKPVGYIICSLKEIPLDENDLEHILFELSESETRFRGFFEQAPLGMCVLKGPELITEYANDNILKLWAKTRKEVIGIPQEEARPELKKQQALVDRVKDIFKNGQPLTVNELKITTPVADGYFIAFYEPLKNDKNEVTRILVIIKDITEQVNFKKELLKAKDILKIAMDASEMGSWNIDLESKQVLLSERSQQIYELESNRLGIEEAKSLVSEEDIKHLTSGIRRALHHRNAFNIEYQINLNGIGAKSKWLRTAGKAYYNEQGKAIYIAGAVLDITEHKQDEIRKNDFIGMVSHELKTPLTSLSAYVQLLQRKFKETDNDFTIQILDKINVQLKRMSLMIDGFLNVSLFESGKISLNKTNFNLVDLINTVAEENRIVLTSHFIQVISSKEMIVNADIDKIGNVINNLIGNAAKYSKKHSLIAIKCEIKEGYVVVSVEDEGIGIKENDIPKLFERFYRVESPDTKTIAGFGVGLYICAEIIERHQGKIWAESKFGEGSTFYFSLPTSKD</sequence>
<evidence type="ECO:0000313" key="11">
    <source>
        <dbReference type="Proteomes" id="UP001597461"/>
    </source>
</evidence>
<dbReference type="InterPro" id="IPR036890">
    <property type="entry name" value="HATPase_C_sf"/>
</dbReference>
<protein>
    <recommendedName>
        <fullName evidence="2">histidine kinase</fullName>
        <ecNumber evidence="2">2.7.13.3</ecNumber>
    </recommendedName>
</protein>
<dbReference type="InterPro" id="IPR000014">
    <property type="entry name" value="PAS"/>
</dbReference>
<keyword evidence="11" id="KW-1185">Reference proteome</keyword>
<dbReference type="InterPro" id="IPR036097">
    <property type="entry name" value="HisK_dim/P_sf"/>
</dbReference>
<comment type="caution">
    <text evidence="10">The sequence shown here is derived from an EMBL/GenBank/DDBJ whole genome shotgun (WGS) entry which is preliminary data.</text>
</comment>
<dbReference type="Pfam" id="PF02518">
    <property type="entry name" value="HATPase_c"/>
    <property type="match status" value="1"/>
</dbReference>
<dbReference type="InterPro" id="IPR000700">
    <property type="entry name" value="PAS-assoc_C"/>
</dbReference>
<comment type="catalytic activity">
    <reaction evidence="1">
        <text>ATP + protein L-histidine = ADP + protein N-phospho-L-histidine.</text>
        <dbReference type="EC" id="2.7.13.3"/>
    </reaction>
</comment>
<dbReference type="SUPFAM" id="SSF47384">
    <property type="entry name" value="Homodimeric domain of signal transducing histidine kinase"/>
    <property type="match status" value="1"/>
</dbReference>
<keyword evidence="5" id="KW-0418">Kinase</keyword>
<dbReference type="InterPro" id="IPR003594">
    <property type="entry name" value="HATPase_dom"/>
</dbReference>
<feature type="domain" description="PAC" evidence="9">
    <location>
        <begin position="341"/>
        <end position="395"/>
    </location>
</feature>
<evidence type="ECO:0000313" key="10">
    <source>
        <dbReference type="EMBL" id="MFD2581041.1"/>
    </source>
</evidence>
<keyword evidence="3" id="KW-0597">Phosphoprotein</keyword>
<dbReference type="GO" id="GO:0005524">
    <property type="term" value="F:ATP binding"/>
    <property type="evidence" value="ECO:0007669"/>
    <property type="project" value="UniProtKB-KW"/>
</dbReference>
<dbReference type="CDD" id="cd00082">
    <property type="entry name" value="HisKA"/>
    <property type="match status" value="1"/>
</dbReference>
<organism evidence="10 11">
    <name type="scientific">Pedobacter vanadiisoli</name>
    <dbReference type="NCBI Taxonomy" id="1761975"/>
    <lineage>
        <taxon>Bacteria</taxon>
        <taxon>Pseudomonadati</taxon>
        <taxon>Bacteroidota</taxon>
        <taxon>Sphingobacteriia</taxon>
        <taxon>Sphingobacteriales</taxon>
        <taxon>Sphingobacteriaceae</taxon>
        <taxon>Pedobacter</taxon>
    </lineage>
</organism>
<keyword evidence="4" id="KW-0808">Transferase</keyword>
<evidence type="ECO:0000259" key="9">
    <source>
        <dbReference type="PROSITE" id="PS50113"/>
    </source>
</evidence>
<dbReference type="Gene3D" id="3.30.565.10">
    <property type="entry name" value="Histidine kinase-like ATPase, C-terminal domain"/>
    <property type="match status" value="1"/>
</dbReference>
<evidence type="ECO:0000256" key="7">
    <source>
        <dbReference type="ARBA" id="ARBA00023136"/>
    </source>
</evidence>
<dbReference type="Gene3D" id="1.10.287.130">
    <property type="match status" value="1"/>
</dbReference>
<evidence type="ECO:0000256" key="1">
    <source>
        <dbReference type="ARBA" id="ARBA00000085"/>
    </source>
</evidence>
<dbReference type="CDD" id="cd00075">
    <property type="entry name" value="HATPase"/>
    <property type="match status" value="1"/>
</dbReference>
<dbReference type="EC" id="2.7.13.3" evidence="2"/>
<evidence type="ECO:0000256" key="2">
    <source>
        <dbReference type="ARBA" id="ARBA00012438"/>
    </source>
</evidence>
<dbReference type="EMBL" id="JBHULL010000002">
    <property type="protein sequence ID" value="MFD2581041.1"/>
    <property type="molecule type" value="Genomic_DNA"/>
</dbReference>
<keyword evidence="6" id="KW-0902">Two-component regulatory system</keyword>
<evidence type="ECO:0000256" key="6">
    <source>
        <dbReference type="ARBA" id="ARBA00023012"/>
    </source>
</evidence>
<dbReference type="InterPro" id="IPR003661">
    <property type="entry name" value="HisK_dim/P_dom"/>
</dbReference>
<dbReference type="InterPro" id="IPR013656">
    <property type="entry name" value="PAS_4"/>
</dbReference>
<dbReference type="InterPro" id="IPR005467">
    <property type="entry name" value="His_kinase_dom"/>
</dbReference>
<dbReference type="Gene3D" id="3.30.450.20">
    <property type="entry name" value="PAS domain"/>
    <property type="match status" value="2"/>
</dbReference>
<accession>A0ABW5MFB0</accession>
<dbReference type="Proteomes" id="UP001597461">
    <property type="component" value="Unassembled WGS sequence"/>
</dbReference>
<dbReference type="SMART" id="SM00388">
    <property type="entry name" value="HisKA"/>
    <property type="match status" value="1"/>
</dbReference>
<dbReference type="PANTHER" id="PTHR45453">
    <property type="entry name" value="PHOSPHATE REGULON SENSOR PROTEIN PHOR"/>
    <property type="match status" value="1"/>
</dbReference>
<reference evidence="11" key="1">
    <citation type="journal article" date="2019" name="Int. J. Syst. Evol. Microbiol.">
        <title>The Global Catalogue of Microorganisms (GCM) 10K type strain sequencing project: providing services to taxonomists for standard genome sequencing and annotation.</title>
        <authorList>
            <consortium name="The Broad Institute Genomics Platform"/>
            <consortium name="The Broad Institute Genome Sequencing Center for Infectious Disease"/>
            <person name="Wu L."/>
            <person name="Ma J."/>
        </authorList>
    </citation>
    <scope>NUCLEOTIDE SEQUENCE [LARGE SCALE GENOMIC DNA]</scope>
    <source>
        <strain evidence="11">KCTC 42866</strain>
    </source>
</reference>
<evidence type="ECO:0000259" key="8">
    <source>
        <dbReference type="PROSITE" id="PS50109"/>
    </source>
</evidence>
<gene>
    <name evidence="10" type="ORF">ACFSR6_00970</name>
</gene>
<dbReference type="Pfam" id="PF08448">
    <property type="entry name" value="PAS_4"/>
    <property type="match status" value="1"/>
</dbReference>
<dbReference type="PROSITE" id="PS50113">
    <property type="entry name" value="PAC"/>
    <property type="match status" value="1"/>
</dbReference>
<dbReference type="InterPro" id="IPR050351">
    <property type="entry name" value="BphY/WalK/GraS-like"/>
</dbReference>
<evidence type="ECO:0000256" key="5">
    <source>
        <dbReference type="ARBA" id="ARBA00022777"/>
    </source>
</evidence>
<dbReference type="InterPro" id="IPR035965">
    <property type="entry name" value="PAS-like_dom_sf"/>
</dbReference>
<evidence type="ECO:0000256" key="4">
    <source>
        <dbReference type="ARBA" id="ARBA00022679"/>
    </source>
</evidence>
<dbReference type="PROSITE" id="PS50109">
    <property type="entry name" value="HIS_KIN"/>
    <property type="match status" value="1"/>
</dbReference>
<dbReference type="PRINTS" id="PR00344">
    <property type="entry name" value="BCTRLSENSOR"/>
</dbReference>
<keyword evidence="10" id="KW-0067">ATP-binding</keyword>
<name>A0ABW5MFB0_9SPHI</name>
<dbReference type="PANTHER" id="PTHR45453:SF1">
    <property type="entry name" value="PHOSPHATE REGULON SENSOR PROTEIN PHOR"/>
    <property type="match status" value="1"/>
</dbReference>
<dbReference type="SMART" id="SM00387">
    <property type="entry name" value="HATPase_c"/>
    <property type="match status" value="1"/>
</dbReference>
<feature type="domain" description="Histidine kinase" evidence="8">
    <location>
        <begin position="399"/>
        <end position="615"/>
    </location>
</feature>
<dbReference type="InterPro" id="IPR004358">
    <property type="entry name" value="Sig_transdc_His_kin-like_C"/>
</dbReference>
<keyword evidence="10" id="KW-0547">Nucleotide-binding</keyword>